<dbReference type="Proteomes" id="UP001150925">
    <property type="component" value="Unassembled WGS sequence"/>
</dbReference>
<proteinExistence type="predicted"/>
<evidence type="ECO:0000313" key="3">
    <source>
        <dbReference type="Proteomes" id="UP001150925"/>
    </source>
</evidence>
<dbReference type="EMBL" id="JANBPY010001478">
    <property type="protein sequence ID" value="KAJ1959879.1"/>
    <property type="molecule type" value="Genomic_DNA"/>
</dbReference>
<gene>
    <name evidence="2" type="ORF">IWQ62_004439</name>
</gene>
<feature type="coiled-coil region" evidence="1">
    <location>
        <begin position="32"/>
        <end position="97"/>
    </location>
</feature>
<evidence type="ECO:0000313" key="2">
    <source>
        <dbReference type="EMBL" id="KAJ1959879.1"/>
    </source>
</evidence>
<keyword evidence="1" id="KW-0175">Coiled coil</keyword>
<accession>A0A9W8AKU6</accession>
<dbReference type="AlphaFoldDB" id="A0A9W8AKU6"/>
<sequence length="191" mass="21905">MMFEFLVIITVVLCGYITWPNWRSKASSPDVISEMEKLSRELRATKDDLKAKDTELQAERQQVQAKETELQAKDSKLKSHETTISVLEKKVGKVEHEKDQGMETVLEVLFKHRDSIEATADFKYKCQYDEPMSDLHTRLRDVEEAYLAKCRALEAVTAEYSQVVAFASSNGTIPPPDEPTLARILMEYQEE</sequence>
<dbReference type="OrthoDB" id="5659427at2759"/>
<feature type="non-terminal residue" evidence="2">
    <location>
        <position position="191"/>
    </location>
</feature>
<evidence type="ECO:0000256" key="1">
    <source>
        <dbReference type="SAM" id="Coils"/>
    </source>
</evidence>
<organism evidence="2 3">
    <name type="scientific">Dispira parvispora</name>
    <dbReference type="NCBI Taxonomy" id="1520584"/>
    <lineage>
        <taxon>Eukaryota</taxon>
        <taxon>Fungi</taxon>
        <taxon>Fungi incertae sedis</taxon>
        <taxon>Zoopagomycota</taxon>
        <taxon>Kickxellomycotina</taxon>
        <taxon>Dimargaritomycetes</taxon>
        <taxon>Dimargaritales</taxon>
        <taxon>Dimargaritaceae</taxon>
        <taxon>Dispira</taxon>
    </lineage>
</organism>
<keyword evidence="3" id="KW-1185">Reference proteome</keyword>
<reference evidence="2" key="1">
    <citation type="submission" date="2022-07" db="EMBL/GenBank/DDBJ databases">
        <title>Phylogenomic reconstructions and comparative analyses of Kickxellomycotina fungi.</title>
        <authorList>
            <person name="Reynolds N.K."/>
            <person name="Stajich J.E."/>
            <person name="Barry K."/>
            <person name="Grigoriev I.V."/>
            <person name="Crous P."/>
            <person name="Smith M.E."/>
        </authorList>
    </citation>
    <scope>NUCLEOTIDE SEQUENCE</scope>
    <source>
        <strain evidence="2">RSA 1196</strain>
    </source>
</reference>
<name>A0A9W8AKU6_9FUNG</name>
<protein>
    <submittedName>
        <fullName evidence="2">Uncharacterized protein</fullName>
    </submittedName>
</protein>
<comment type="caution">
    <text evidence="2">The sequence shown here is derived from an EMBL/GenBank/DDBJ whole genome shotgun (WGS) entry which is preliminary data.</text>
</comment>